<gene>
    <name evidence="1" type="ORF">ET33_13795</name>
</gene>
<dbReference type="EMBL" id="JNVM01000002">
    <property type="protein sequence ID" value="KEQ27748.1"/>
    <property type="molecule type" value="Genomic_DNA"/>
</dbReference>
<dbReference type="RefSeq" id="WP_036675666.1">
    <property type="nucleotide sequence ID" value="NZ_JNVM01000002.1"/>
</dbReference>
<comment type="caution">
    <text evidence="1">The sequence shown here is derived from an EMBL/GenBank/DDBJ whole genome shotgun (WGS) entry which is preliminary data.</text>
</comment>
<evidence type="ECO:0000313" key="1">
    <source>
        <dbReference type="EMBL" id="KEQ27748.1"/>
    </source>
</evidence>
<reference evidence="1 2" key="1">
    <citation type="submission" date="2014-06" db="EMBL/GenBank/DDBJ databases">
        <title>Draft genome sequence of Paenibacillus sp. MSt1.</title>
        <authorList>
            <person name="Aw Y.K."/>
            <person name="Ong K.S."/>
            <person name="Gan H.M."/>
            <person name="Lee S.M."/>
        </authorList>
    </citation>
    <scope>NUCLEOTIDE SEQUENCE [LARGE SCALE GENOMIC DNA]</scope>
    <source>
        <strain evidence="1 2">MSt1</strain>
    </source>
</reference>
<dbReference type="AlphaFoldDB" id="A0A081PAM5"/>
<dbReference type="InterPro" id="IPR045956">
    <property type="entry name" value="DUF6376"/>
</dbReference>
<protein>
    <recommendedName>
        <fullName evidence="3">Lipoprotein</fullName>
    </recommendedName>
</protein>
<proteinExistence type="predicted"/>
<evidence type="ECO:0008006" key="3">
    <source>
        <dbReference type="Google" id="ProtNLM"/>
    </source>
</evidence>
<keyword evidence="2" id="KW-1185">Reference proteome</keyword>
<dbReference type="Pfam" id="PF19903">
    <property type="entry name" value="DUF6376"/>
    <property type="match status" value="1"/>
</dbReference>
<evidence type="ECO:0000313" key="2">
    <source>
        <dbReference type="Proteomes" id="UP000028123"/>
    </source>
</evidence>
<organism evidence="1 2">
    <name type="scientific">Paenibacillus tyrfis</name>
    <dbReference type="NCBI Taxonomy" id="1501230"/>
    <lineage>
        <taxon>Bacteria</taxon>
        <taxon>Bacillati</taxon>
        <taxon>Bacillota</taxon>
        <taxon>Bacilli</taxon>
        <taxon>Bacillales</taxon>
        <taxon>Paenibacillaceae</taxon>
        <taxon>Paenibacillus</taxon>
    </lineage>
</organism>
<dbReference type="Proteomes" id="UP000028123">
    <property type="component" value="Unassembled WGS sequence"/>
</dbReference>
<sequence length="148" mass="16419">MKLKIMLLLMLAVGLLSGCGLVDKVNHSLNYVEEATKFIDDTTRFAEQLPTLAGQAVTDSEARTTLKNELTGMKERIAKFNTLQAPDFAKNVHGQLVGYNETLTKEINGYLEKINNSAIDWKAIENSQFIDTLNQVTQISDTVQSLTP</sequence>
<name>A0A081PAM5_9BACL</name>
<dbReference type="eggNOG" id="ENOG50334U0">
    <property type="taxonomic scope" value="Bacteria"/>
</dbReference>
<dbReference type="OrthoDB" id="2607309at2"/>
<dbReference type="PROSITE" id="PS51257">
    <property type="entry name" value="PROKAR_LIPOPROTEIN"/>
    <property type="match status" value="1"/>
</dbReference>
<accession>A0A081PAM5</accession>